<evidence type="ECO:0000313" key="9">
    <source>
        <dbReference type="EMBL" id="KAF5185485.1"/>
    </source>
</evidence>
<dbReference type="Gene3D" id="4.10.1110.10">
    <property type="entry name" value="AN1-like Zinc finger"/>
    <property type="match status" value="2"/>
</dbReference>
<dbReference type="Proteomes" id="UP000554482">
    <property type="component" value="Unassembled WGS sequence"/>
</dbReference>
<keyword evidence="3" id="KW-0677">Repeat</keyword>
<dbReference type="AlphaFoldDB" id="A0A7J6VMW0"/>
<dbReference type="OrthoDB" id="431929at2759"/>
<feature type="domain" description="AN1-type" evidence="8">
    <location>
        <begin position="97"/>
        <end position="147"/>
    </location>
</feature>
<evidence type="ECO:0000256" key="7">
    <source>
        <dbReference type="SAM" id="MobiDB-lite"/>
    </source>
</evidence>
<gene>
    <name evidence="9" type="ORF">FRX31_024921</name>
</gene>
<reference evidence="9 10" key="1">
    <citation type="submission" date="2020-06" db="EMBL/GenBank/DDBJ databases">
        <title>Transcriptomic and genomic resources for Thalictrum thalictroides and T. hernandezii: Facilitating candidate gene discovery in an emerging model plant lineage.</title>
        <authorList>
            <person name="Arias T."/>
            <person name="Riano-Pachon D.M."/>
            <person name="Di Stilio V.S."/>
        </authorList>
    </citation>
    <scope>NUCLEOTIDE SEQUENCE [LARGE SCALE GENOMIC DNA]</scope>
    <source>
        <strain evidence="10">cv. WT478/WT964</strain>
        <tissue evidence="9">Leaves</tissue>
    </source>
</reference>
<organism evidence="9 10">
    <name type="scientific">Thalictrum thalictroides</name>
    <name type="common">Rue-anemone</name>
    <name type="synonym">Anemone thalictroides</name>
    <dbReference type="NCBI Taxonomy" id="46969"/>
    <lineage>
        <taxon>Eukaryota</taxon>
        <taxon>Viridiplantae</taxon>
        <taxon>Streptophyta</taxon>
        <taxon>Embryophyta</taxon>
        <taxon>Tracheophyta</taxon>
        <taxon>Spermatophyta</taxon>
        <taxon>Magnoliopsida</taxon>
        <taxon>Ranunculales</taxon>
        <taxon>Ranunculaceae</taxon>
        <taxon>Thalictroideae</taxon>
        <taxon>Thalictrum</taxon>
    </lineage>
</organism>
<keyword evidence="5" id="KW-0862">Zinc</keyword>
<dbReference type="PROSITE" id="PS51039">
    <property type="entry name" value="ZF_AN1"/>
    <property type="match status" value="2"/>
</dbReference>
<evidence type="ECO:0000259" key="8">
    <source>
        <dbReference type="PROSITE" id="PS51039"/>
    </source>
</evidence>
<accession>A0A7J6VMW0</accession>
<keyword evidence="2" id="KW-0479">Metal-binding</keyword>
<dbReference type="SMART" id="SM00154">
    <property type="entry name" value="ZnF_AN1"/>
    <property type="match status" value="2"/>
</dbReference>
<evidence type="ECO:0000313" key="10">
    <source>
        <dbReference type="Proteomes" id="UP000554482"/>
    </source>
</evidence>
<comment type="function">
    <text evidence="1">May be involved in environmental stress response.</text>
</comment>
<comment type="caution">
    <text evidence="9">The sequence shown here is derived from an EMBL/GenBank/DDBJ whole genome shotgun (WGS) entry which is preliminary data.</text>
</comment>
<name>A0A7J6VMW0_THATH</name>
<evidence type="ECO:0000256" key="3">
    <source>
        <dbReference type="ARBA" id="ARBA00022737"/>
    </source>
</evidence>
<evidence type="ECO:0000256" key="5">
    <source>
        <dbReference type="ARBA" id="ARBA00022833"/>
    </source>
</evidence>
<evidence type="ECO:0000256" key="6">
    <source>
        <dbReference type="PROSITE-ProRule" id="PRU00449"/>
    </source>
</evidence>
<dbReference type="InterPro" id="IPR000058">
    <property type="entry name" value="Znf_AN1"/>
</dbReference>
<dbReference type="GO" id="GO:0008270">
    <property type="term" value="F:zinc ion binding"/>
    <property type="evidence" value="ECO:0007669"/>
    <property type="project" value="UniProtKB-KW"/>
</dbReference>
<dbReference type="EMBL" id="JABWDY010030639">
    <property type="protein sequence ID" value="KAF5185485.1"/>
    <property type="molecule type" value="Genomic_DNA"/>
</dbReference>
<proteinExistence type="predicted"/>
<protein>
    <submittedName>
        <fullName evidence="9">Zinc finger an1 domain-containing stress-associated protein</fullName>
    </submittedName>
</protein>
<feature type="region of interest" description="Disordered" evidence="7">
    <location>
        <begin position="171"/>
        <end position="193"/>
    </location>
</feature>
<feature type="domain" description="AN1-type" evidence="8">
    <location>
        <begin position="10"/>
        <end position="58"/>
    </location>
</feature>
<dbReference type="FunFam" id="4.10.1110.10:FF:000003">
    <property type="entry name" value="AN1-type zinc finger protein 2B isoform X1"/>
    <property type="match status" value="1"/>
</dbReference>
<evidence type="ECO:0000256" key="2">
    <source>
        <dbReference type="ARBA" id="ARBA00022723"/>
    </source>
</evidence>
<dbReference type="PANTHER" id="PTHR14677:SF20">
    <property type="entry name" value="ZINC FINGER AN1-TYPE CONTAINING 2A-RELATED"/>
    <property type="match status" value="1"/>
</dbReference>
<sequence length="193" mass="21400">MGDGGTEEFPNLGKHCQHSDCYQLDFLPFNCDGCRQTFCLEHRSYKSHECPKGYPNSRKVMICEICSTAIEITGKDEEEVKKISERHEKSEDCDPSKKKKPRCPVRRCKQVLTFSNTCTCKVCQIKFCLDHRFPTDHACKGSVSSEVVSGGGRDAIGNKFLMALVGRNSKDCGGSMSSPSSNKSSRIPSVKAC</sequence>
<dbReference type="Pfam" id="PF01428">
    <property type="entry name" value="zf-AN1"/>
    <property type="match status" value="2"/>
</dbReference>
<keyword evidence="4 6" id="KW-0863">Zinc-finger</keyword>
<dbReference type="PANTHER" id="PTHR14677">
    <property type="entry name" value="ARSENITE INDUCUBLE RNA ASSOCIATED PROTEIN AIP-1-RELATED"/>
    <property type="match status" value="1"/>
</dbReference>
<dbReference type="SUPFAM" id="SSF118310">
    <property type="entry name" value="AN1-like Zinc finger"/>
    <property type="match status" value="2"/>
</dbReference>
<keyword evidence="10" id="KW-1185">Reference proteome</keyword>
<dbReference type="GO" id="GO:0005737">
    <property type="term" value="C:cytoplasm"/>
    <property type="evidence" value="ECO:0007669"/>
    <property type="project" value="TreeGrafter"/>
</dbReference>
<evidence type="ECO:0000256" key="1">
    <source>
        <dbReference type="ARBA" id="ARBA00003732"/>
    </source>
</evidence>
<evidence type="ECO:0000256" key="4">
    <source>
        <dbReference type="ARBA" id="ARBA00022771"/>
    </source>
</evidence>
<dbReference type="InterPro" id="IPR035896">
    <property type="entry name" value="AN1-like_Znf"/>
</dbReference>